<keyword evidence="1" id="KW-1133">Transmembrane helix</keyword>
<reference evidence="2 3" key="1">
    <citation type="journal article" date="2000" name="DNA Res.">
        <title>Complete genome structure of the nitrogen-fixing symbiotic bacterium Mesorhizobium loti.</title>
        <authorList>
            <person name="Kaneko T."/>
            <person name="Nakamura Y."/>
            <person name="Sato S."/>
            <person name="Asamizu E."/>
            <person name="Kato T."/>
            <person name="Sasamoto S."/>
            <person name="Watanabe A."/>
            <person name="Idesawa K."/>
            <person name="Ishikawa A."/>
            <person name="Kawashima K."/>
            <person name="Kimura T."/>
            <person name="Kishida Y."/>
            <person name="Kiyokawa C."/>
            <person name="Kohara M."/>
            <person name="Matsumoto M."/>
            <person name="Matsuno A."/>
            <person name="Mochizuki Y."/>
            <person name="Nakayama S."/>
            <person name="Nakazaki N."/>
            <person name="Shimpo S."/>
            <person name="Sugimoto M."/>
            <person name="Takeuchi C."/>
            <person name="Yamada M."/>
            <person name="Tabata S."/>
        </authorList>
    </citation>
    <scope>NUCLEOTIDE SEQUENCE [LARGE SCALE GENOMIC DNA]</scope>
    <source>
        <strain evidence="3">LMG 29417 / CECT 9101 / MAFF 303099</strain>
    </source>
</reference>
<feature type="transmembrane region" description="Helical" evidence="1">
    <location>
        <begin position="984"/>
        <end position="1008"/>
    </location>
</feature>
<feature type="transmembrane region" description="Helical" evidence="1">
    <location>
        <begin position="362"/>
        <end position="384"/>
    </location>
</feature>
<dbReference type="HOGENOM" id="CLU_002755_1_2_5"/>
<dbReference type="KEGG" id="mlo:mlr2404"/>
<gene>
    <name evidence="2" type="ordered locus">mlr2404</name>
</gene>
<dbReference type="GO" id="GO:0042910">
    <property type="term" value="F:xenobiotic transmembrane transporter activity"/>
    <property type="evidence" value="ECO:0007669"/>
    <property type="project" value="TreeGrafter"/>
</dbReference>
<proteinExistence type="predicted"/>
<dbReference type="InterPro" id="IPR001036">
    <property type="entry name" value="Acrflvin-R"/>
</dbReference>
<organism evidence="2 3">
    <name type="scientific">Mesorhizobium japonicum (strain LMG 29417 / CECT 9101 / MAFF 303099)</name>
    <name type="common">Mesorhizobium loti (strain MAFF 303099)</name>
    <dbReference type="NCBI Taxonomy" id="266835"/>
    <lineage>
        <taxon>Bacteria</taxon>
        <taxon>Pseudomonadati</taxon>
        <taxon>Pseudomonadota</taxon>
        <taxon>Alphaproteobacteria</taxon>
        <taxon>Hyphomicrobiales</taxon>
        <taxon>Phyllobacteriaceae</taxon>
        <taxon>Mesorhizobium</taxon>
    </lineage>
</organism>
<feature type="transmembrane region" description="Helical" evidence="1">
    <location>
        <begin position="856"/>
        <end position="876"/>
    </location>
</feature>
<dbReference type="InterPro" id="IPR027463">
    <property type="entry name" value="AcrB_DN_DC_subdom"/>
</dbReference>
<dbReference type="Gene3D" id="3.30.70.1440">
    <property type="entry name" value="Multidrug efflux transporter AcrB pore domain"/>
    <property type="match status" value="1"/>
</dbReference>
<evidence type="ECO:0000256" key="1">
    <source>
        <dbReference type="SAM" id="Phobius"/>
    </source>
</evidence>
<dbReference type="Gene3D" id="3.30.70.1430">
    <property type="entry name" value="Multidrug efflux transporter AcrB pore domain"/>
    <property type="match status" value="2"/>
</dbReference>
<dbReference type="GO" id="GO:0005886">
    <property type="term" value="C:plasma membrane"/>
    <property type="evidence" value="ECO:0007669"/>
    <property type="project" value="TreeGrafter"/>
</dbReference>
<dbReference type="Gene3D" id="1.20.1640.10">
    <property type="entry name" value="Multidrug efflux transporter AcrB transmembrane domain"/>
    <property type="match status" value="2"/>
</dbReference>
<dbReference type="eggNOG" id="COG0841">
    <property type="taxonomic scope" value="Bacteria"/>
</dbReference>
<keyword evidence="1" id="KW-0812">Transmembrane</keyword>
<accession>Q98IH3</accession>
<feature type="transmembrane region" description="Helical" evidence="1">
    <location>
        <begin position="525"/>
        <end position="545"/>
    </location>
</feature>
<dbReference type="EMBL" id="BA000012">
    <property type="protein sequence ID" value="BAB49543.1"/>
    <property type="molecule type" value="Genomic_DNA"/>
</dbReference>
<dbReference type="Pfam" id="PF00873">
    <property type="entry name" value="ACR_tran"/>
    <property type="match status" value="1"/>
</dbReference>
<dbReference type="PANTHER" id="PTHR32063">
    <property type="match status" value="1"/>
</dbReference>
<feature type="transmembrane region" description="Helical" evidence="1">
    <location>
        <begin position="429"/>
        <end position="452"/>
    </location>
</feature>
<dbReference type="SUPFAM" id="SSF82693">
    <property type="entry name" value="Multidrug efflux transporter AcrB pore domain, PN1, PN2, PC1 and PC2 subdomains"/>
    <property type="match status" value="3"/>
</dbReference>
<dbReference type="Proteomes" id="UP000000552">
    <property type="component" value="Chromosome"/>
</dbReference>
<feature type="transmembrane region" description="Helical" evidence="1">
    <location>
        <begin position="464"/>
        <end position="493"/>
    </location>
</feature>
<evidence type="ECO:0000313" key="3">
    <source>
        <dbReference type="Proteomes" id="UP000000552"/>
    </source>
</evidence>
<dbReference type="PRINTS" id="PR00702">
    <property type="entry name" value="ACRIFLAVINRP"/>
</dbReference>
<dbReference type="Gene3D" id="3.30.2090.10">
    <property type="entry name" value="Multidrug efflux transporter AcrB TolC docking domain, DN and DC subdomains"/>
    <property type="match status" value="2"/>
</dbReference>
<feature type="transmembrane region" description="Helical" evidence="1">
    <location>
        <begin position="959"/>
        <end position="978"/>
    </location>
</feature>
<sequence length="1034" mass="112571">MMTRFNLSEWAVHNRALVVFLMLICVIGGVSAYERLGRQEDPDFTVQTMVVQANWPGATTADTLKQVTDRIEKKLEETPNLDYIKSYTKPGQATIFVYLKESTPKRDLSDIWYQVRKKVSDIGPTLPQGVVGPFFNDEFGDVFGTVYGITYDGFSAREARDFAETARGEFLRAPDVGKVDIYGDQDEKVYLNFSPQKLANLKLNLDDVLAAIARQNAVAPSGIINTPQENMLVDVTGSLLSSDGIANLNLWIDGRFYKLTDIAQVQRGYSDPPSKMFRINGKPAIGIGVNMREGGNNLDFGKGLHEAAERLKQRFPVGIELNLVSDQPEVVHEAIGGFTEALVEAIVIVLVVSFLSLGFRAGLVVALSIPLVLAIVFVAMDALGISLQRISLGALIIALGLLVDDAMITIEMMISKIEEGMEKIKAATFAYTSTAFPMLTGTLITILGFLPIGFANSNTGQYCFSLFVVIAVALVASWFVAVVFAPVIGLSILPSHTKKAQANAEPGRFMRAFERLLGFAMRHRWPTIAAALILFSASLYGMGFVQQQFFPTSNRPELLVTMTLPKNASIAATQAQTERLEKALAGDPDIARFSSYVGGGAIRFYLPLDVQLDNDFMAETVVVTKDLKARDRVQARLETLFAGSFPDVAVRISRLELGPPVGWPVQYRVSAPTTEEARQYAEQVAQTLRASGLVRNVNYDWAEKNKALRIVVDQDRVRQAGLSSEELAQALNRVISGSTVTQIRDSIYLVDVVARAESDERSSVEALRNLQITTPTGASVPLRELAQFQYDLDDGYVWRRGRLPTITVQAEPLPGLQPASVHGRIAGAIEGLRKSMPAGTLLETGGTVEKSAQSNAALLAQFPLMITLMLTVLMVQLGSFRQLAMVISVAPLGLIGVAAALLTTNTPMGFIATLGIIALAGMIIRNSVILVHQIEHERAQGIEPWKAVIDATTHRFRPIMLTAAAAILGMIPIMHDVFWGPMAFAIVGGLAVATVLTLVFLPALYVAVNGIREKDETTTAVPDVPAIPILAPQY</sequence>
<name>Q98IH3_RHILO</name>
<dbReference type="Gene3D" id="3.30.70.1320">
    <property type="entry name" value="Multidrug efflux transporter AcrB pore domain like"/>
    <property type="match status" value="1"/>
</dbReference>
<dbReference type="SUPFAM" id="SSF82714">
    <property type="entry name" value="Multidrug efflux transporter AcrB TolC docking domain, DN and DC subdomains"/>
    <property type="match status" value="2"/>
</dbReference>
<protein>
    <submittedName>
        <fullName evidence="2">Probable RND efflux transporter</fullName>
    </submittedName>
</protein>
<evidence type="ECO:0000313" key="2">
    <source>
        <dbReference type="EMBL" id="BAB49543.1"/>
    </source>
</evidence>
<dbReference type="PANTHER" id="PTHR32063:SF64">
    <property type="entry name" value="ACRB_ACRD_ACRF FAMILY PROTEIN"/>
    <property type="match status" value="1"/>
</dbReference>
<feature type="transmembrane region" description="Helical" evidence="1">
    <location>
        <begin position="390"/>
        <end position="408"/>
    </location>
</feature>
<keyword evidence="1" id="KW-0472">Membrane</keyword>
<dbReference type="AlphaFoldDB" id="Q98IH3"/>
<dbReference type="SUPFAM" id="SSF82866">
    <property type="entry name" value="Multidrug efflux transporter AcrB transmembrane domain"/>
    <property type="match status" value="2"/>
</dbReference>